<feature type="transmembrane region" description="Helical" evidence="1">
    <location>
        <begin position="12"/>
        <end position="34"/>
    </location>
</feature>
<keyword evidence="1" id="KW-0472">Membrane</keyword>
<proteinExistence type="predicted"/>
<protein>
    <submittedName>
        <fullName evidence="2">Uncharacterized protein</fullName>
    </submittedName>
</protein>
<organism evidence="2 3">
    <name type="scientific">Poritiphilus flavus</name>
    <dbReference type="NCBI Taxonomy" id="2697053"/>
    <lineage>
        <taxon>Bacteria</taxon>
        <taxon>Pseudomonadati</taxon>
        <taxon>Bacteroidota</taxon>
        <taxon>Flavobacteriia</taxon>
        <taxon>Flavobacteriales</taxon>
        <taxon>Flavobacteriaceae</taxon>
        <taxon>Poritiphilus</taxon>
    </lineage>
</organism>
<reference evidence="2 3" key="1">
    <citation type="submission" date="2020-01" db="EMBL/GenBank/DDBJ databases">
        <title>Bacteria diversity of Porities sp.</title>
        <authorList>
            <person name="Wang G."/>
        </authorList>
    </citation>
    <scope>NUCLEOTIDE SEQUENCE [LARGE SCALE GENOMIC DNA]</scope>
    <source>
        <strain evidence="2 3">R33</strain>
    </source>
</reference>
<dbReference type="EMBL" id="WXYO01000003">
    <property type="protein sequence ID" value="NAS11959.1"/>
    <property type="molecule type" value="Genomic_DNA"/>
</dbReference>
<sequence>MSENPKINIRIKLAALWTSLMFLYIYGDYFELYVPDKVSNLSNGIQILDSPAKLFLASVSLAIPAIMISANVFLKPKICRWLNIVFGILLTITVVLVGSSSITAWYSFYVFYAALEAIISLTIVKLAWGWPIEIN</sequence>
<feature type="transmembrane region" description="Helical" evidence="1">
    <location>
        <begin position="81"/>
        <end position="102"/>
    </location>
</feature>
<accession>A0A6L9EC18</accession>
<dbReference type="Pfam" id="PF19851">
    <property type="entry name" value="DUF6326"/>
    <property type="match status" value="1"/>
</dbReference>
<comment type="caution">
    <text evidence="2">The sequence shown here is derived from an EMBL/GenBank/DDBJ whole genome shotgun (WGS) entry which is preliminary data.</text>
</comment>
<dbReference type="InterPro" id="IPR046289">
    <property type="entry name" value="DUF6326"/>
</dbReference>
<name>A0A6L9EC18_9FLAO</name>
<evidence type="ECO:0000313" key="3">
    <source>
        <dbReference type="Proteomes" id="UP000475249"/>
    </source>
</evidence>
<feature type="transmembrane region" description="Helical" evidence="1">
    <location>
        <begin position="54"/>
        <end position="74"/>
    </location>
</feature>
<evidence type="ECO:0000256" key="1">
    <source>
        <dbReference type="SAM" id="Phobius"/>
    </source>
</evidence>
<gene>
    <name evidence="2" type="ORF">GTQ38_08105</name>
</gene>
<dbReference type="Proteomes" id="UP000475249">
    <property type="component" value="Unassembled WGS sequence"/>
</dbReference>
<dbReference type="AlphaFoldDB" id="A0A6L9EC18"/>
<feature type="transmembrane region" description="Helical" evidence="1">
    <location>
        <begin position="108"/>
        <end position="128"/>
    </location>
</feature>
<keyword evidence="1" id="KW-0812">Transmembrane</keyword>
<evidence type="ECO:0000313" key="2">
    <source>
        <dbReference type="EMBL" id="NAS11959.1"/>
    </source>
</evidence>
<keyword evidence="1" id="KW-1133">Transmembrane helix</keyword>
<dbReference type="RefSeq" id="WP_161434993.1">
    <property type="nucleotide sequence ID" value="NZ_WXYO01000003.1"/>
</dbReference>
<keyword evidence="3" id="KW-1185">Reference proteome</keyword>